<evidence type="ECO:0000256" key="1">
    <source>
        <dbReference type="ARBA" id="ARBA00009054"/>
    </source>
</evidence>
<dbReference type="Gene3D" id="3.90.20.20">
    <property type="match status" value="1"/>
</dbReference>
<dbReference type="InterPro" id="IPR013805">
    <property type="entry name" value="GrpE_CC"/>
</dbReference>
<comment type="similarity">
    <text evidence="1 3 5">Belongs to the GrpE family.</text>
</comment>
<sequence length="211" mass="22597">MVPKDPKDPKDHGLSGGADDADESAESASAEPGFMSMEGPDIETPTGGSDDGLNEDDLSFLEDVSAGAATVPTDIESEHLADLKRVTAEYANYRRRTEANRQVERDRAVGDVAKLLLPVLDDLDRAEKHGDLVEGGPFTTIAQKLRASGERIGLVAFGQVGETFDPNQHEAIFQKPNPEVTVATVADVVERGYSIGDVTLRVARVVVDLPE</sequence>
<keyword evidence="8" id="KW-1185">Reference proteome</keyword>
<dbReference type="GO" id="GO:0051087">
    <property type="term" value="F:protein-folding chaperone binding"/>
    <property type="evidence" value="ECO:0007669"/>
    <property type="project" value="InterPro"/>
</dbReference>
<dbReference type="PRINTS" id="PR00773">
    <property type="entry name" value="GRPEPROTEIN"/>
</dbReference>
<proteinExistence type="inferred from homology"/>
<accession>A0A2V1HW94</accession>
<evidence type="ECO:0000256" key="4">
    <source>
        <dbReference type="RuleBase" id="RU000639"/>
    </source>
</evidence>
<evidence type="ECO:0000256" key="5">
    <source>
        <dbReference type="RuleBase" id="RU004478"/>
    </source>
</evidence>
<organism evidence="7 8">
    <name type="scientific">Amnibacterium flavum</name>
    <dbReference type="NCBI Taxonomy" id="2173173"/>
    <lineage>
        <taxon>Bacteria</taxon>
        <taxon>Bacillati</taxon>
        <taxon>Actinomycetota</taxon>
        <taxon>Actinomycetes</taxon>
        <taxon>Micrococcales</taxon>
        <taxon>Microbacteriaceae</taxon>
        <taxon>Amnibacterium</taxon>
    </lineage>
</organism>
<feature type="compositionally biased region" description="Basic and acidic residues" evidence="6">
    <location>
        <begin position="1"/>
        <end position="13"/>
    </location>
</feature>
<feature type="region of interest" description="Disordered" evidence="6">
    <location>
        <begin position="1"/>
        <end position="57"/>
    </location>
</feature>
<dbReference type="Gene3D" id="2.30.22.10">
    <property type="entry name" value="Head domain of nucleotide exchange factor GrpE"/>
    <property type="match status" value="1"/>
</dbReference>
<dbReference type="EMBL" id="QEOP01000001">
    <property type="protein sequence ID" value="PVZ95429.1"/>
    <property type="molecule type" value="Genomic_DNA"/>
</dbReference>
<evidence type="ECO:0000256" key="3">
    <source>
        <dbReference type="HAMAP-Rule" id="MF_01151"/>
    </source>
</evidence>
<dbReference type="InterPro" id="IPR009012">
    <property type="entry name" value="GrpE_head"/>
</dbReference>
<dbReference type="GO" id="GO:0051082">
    <property type="term" value="F:unfolded protein binding"/>
    <property type="evidence" value="ECO:0007669"/>
    <property type="project" value="TreeGrafter"/>
</dbReference>
<gene>
    <name evidence="3 7" type="primary">grpE</name>
    <name evidence="7" type="ORF">DDQ50_02655</name>
</gene>
<dbReference type="PANTHER" id="PTHR21237">
    <property type="entry name" value="GRPE PROTEIN"/>
    <property type="match status" value="1"/>
</dbReference>
<evidence type="ECO:0000256" key="2">
    <source>
        <dbReference type="ARBA" id="ARBA00023186"/>
    </source>
</evidence>
<dbReference type="GO" id="GO:0042803">
    <property type="term" value="F:protein homodimerization activity"/>
    <property type="evidence" value="ECO:0007669"/>
    <property type="project" value="InterPro"/>
</dbReference>
<reference evidence="7 8" key="1">
    <citation type="submission" date="2018-05" db="EMBL/GenBank/DDBJ databases">
        <title>Amnibacterium sp. M8JJ-5, whole genome shotgun sequence.</title>
        <authorList>
            <person name="Tuo L."/>
        </authorList>
    </citation>
    <scope>NUCLEOTIDE SEQUENCE [LARGE SCALE GENOMIC DNA]</scope>
    <source>
        <strain evidence="7 8">M8JJ-5</strain>
    </source>
</reference>
<keyword evidence="3" id="KW-0963">Cytoplasm</keyword>
<comment type="caution">
    <text evidence="7">The sequence shown here is derived from an EMBL/GenBank/DDBJ whole genome shotgun (WGS) entry which is preliminary data.</text>
</comment>
<comment type="subcellular location">
    <subcellularLocation>
        <location evidence="3">Cytoplasm</location>
    </subcellularLocation>
</comment>
<dbReference type="Pfam" id="PF01025">
    <property type="entry name" value="GrpE"/>
    <property type="match status" value="1"/>
</dbReference>
<keyword evidence="2 3" id="KW-0143">Chaperone</keyword>
<dbReference type="GO" id="GO:0005737">
    <property type="term" value="C:cytoplasm"/>
    <property type="evidence" value="ECO:0007669"/>
    <property type="project" value="UniProtKB-SubCell"/>
</dbReference>
<dbReference type="Proteomes" id="UP000244893">
    <property type="component" value="Unassembled WGS sequence"/>
</dbReference>
<dbReference type="PROSITE" id="PS01071">
    <property type="entry name" value="GRPE"/>
    <property type="match status" value="1"/>
</dbReference>
<dbReference type="GO" id="GO:0000774">
    <property type="term" value="F:adenyl-nucleotide exchange factor activity"/>
    <property type="evidence" value="ECO:0007669"/>
    <property type="project" value="InterPro"/>
</dbReference>
<dbReference type="OrthoDB" id="5191115at2"/>
<protein>
    <recommendedName>
        <fullName evidence="3 4">Protein GrpE</fullName>
    </recommendedName>
    <alternativeName>
        <fullName evidence="3">HSP-70 cofactor</fullName>
    </alternativeName>
</protein>
<dbReference type="InterPro" id="IPR000740">
    <property type="entry name" value="GrpE"/>
</dbReference>
<comment type="function">
    <text evidence="3 4">Participates actively in the response to hyperosmotic and heat shock by preventing the aggregation of stress-denatured proteins, in association with DnaK and GrpE. It is the nucleotide exchange factor for DnaK and may function as a thermosensor. Unfolded proteins bind initially to DnaJ; upon interaction with the DnaJ-bound protein, DnaK hydrolyzes its bound ATP, resulting in the formation of a stable complex. GrpE releases ADP from DnaK; ATP binding to DnaK triggers the release of the substrate protein, thus completing the reaction cycle. Several rounds of ATP-dependent interactions between DnaJ, DnaK and GrpE are required for fully efficient folding.</text>
</comment>
<dbReference type="PANTHER" id="PTHR21237:SF23">
    <property type="entry name" value="GRPE PROTEIN HOMOLOG, MITOCHONDRIAL"/>
    <property type="match status" value="1"/>
</dbReference>
<evidence type="ECO:0000313" key="7">
    <source>
        <dbReference type="EMBL" id="PVZ95429.1"/>
    </source>
</evidence>
<dbReference type="HAMAP" id="MF_01151">
    <property type="entry name" value="GrpE"/>
    <property type="match status" value="1"/>
</dbReference>
<dbReference type="SUPFAM" id="SSF58014">
    <property type="entry name" value="Coiled-coil domain of nucleotide exchange factor GrpE"/>
    <property type="match status" value="1"/>
</dbReference>
<dbReference type="SUPFAM" id="SSF51064">
    <property type="entry name" value="Head domain of nucleotide exchange factor GrpE"/>
    <property type="match status" value="1"/>
</dbReference>
<name>A0A2V1HW94_9MICO</name>
<dbReference type="RefSeq" id="WP_116755165.1">
    <property type="nucleotide sequence ID" value="NZ_JBHUEX010000001.1"/>
</dbReference>
<dbReference type="GO" id="GO:0006457">
    <property type="term" value="P:protein folding"/>
    <property type="evidence" value="ECO:0007669"/>
    <property type="project" value="InterPro"/>
</dbReference>
<evidence type="ECO:0000313" key="8">
    <source>
        <dbReference type="Proteomes" id="UP000244893"/>
    </source>
</evidence>
<dbReference type="AlphaFoldDB" id="A0A2V1HW94"/>
<evidence type="ECO:0000256" key="6">
    <source>
        <dbReference type="SAM" id="MobiDB-lite"/>
    </source>
</evidence>
<comment type="subunit">
    <text evidence="3">Homodimer.</text>
</comment>
<keyword evidence="3 4" id="KW-0346">Stress response</keyword>